<accession>A0A7W6P6Z5</accession>
<organism evidence="2 3">
    <name type="scientific">Pedobacter zeae</name>
    <dbReference type="NCBI Taxonomy" id="1737356"/>
    <lineage>
        <taxon>Bacteria</taxon>
        <taxon>Pseudomonadati</taxon>
        <taxon>Bacteroidota</taxon>
        <taxon>Sphingobacteriia</taxon>
        <taxon>Sphingobacteriales</taxon>
        <taxon>Sphingobacteriaceae</taxon>
        <taxon>Pedobacter</taxon>
    </lineage>
</organism>
<dbReference type="EMBL" id="JACIEF010000002">
    <property type="protein sequence ID" value="MBB4108471.1"/>
    <property type="molecule type" value="Genomic_DNA"/>
</dbReference>
<proteinExistence type="predicted"/>
<keyword evidence="1" id="KW-0472">Membrane</keyword>
<feature type="transmembrane region" description="Helical" evidence="1">
    <location>
        <begin position="86"/>
        <end position="103"/>
    </location>
</feature>
<sequence length="150" mass="16730">MTFQKIIQNYLGLFSALLILTCNLIYDWSASIDMNKVMDKSIDISSISFGFLLAVLAILVQANNEAIIRIRESGNYPTLISLNKKAVISCGLLIIAALIFIGFDLSSSKASLFNHSVRNIFDSICLSILVHQLIVVFMFLDIFYAIVKED</sequence>
<protein>
    <submittedName>
        <fullName evidence="2">Uncharacterized protein</fullName>
    </submittedName>
</protein>
<name>A0A7W6P6Z5_9SPHI</name>
<evidence type="ECO:0000313" key="2">
    <source>
        <dbReference type="EMBL" id="MBB4108471.1"/>
    </source>
</evidence>
<keyword evidence="1" id="KW-1133">Transmembrane helix</keyword>
<keyword evidence="1" id="KW-0812">Transmembrane</keyword>
<reference evidence="2 3" key="1">
    <citation type="submission" date="2020-08" db="EMBL/GenBank/DDBJ databases">
        <title>Genomic Encyclopedia of Type Strains, Phase IV (KMG-IV): sequencing the most valuable type-strain genomes for metagenomic binning, comparative biology and taxonomic classification.</title>
        <authorList>
            <person name="Goeker M."/>
        </authorList>
    </citation>
    <scope>NUCLEOTIDE SEQUENCE [LARGE SCALE GENOMIC DNA]</scope>
    <source>
        <strain evidence="2 3">DSM 100774</strain>
    </source>
</reference>
<feature type="transmembrane region" description="Helical" evidence="1">
    <location>
        <begin position="6"/>
        <end position="26"/>
    </location>
</feature>
<dbReference type="Proteomes" id="UP000532273">
    <property type="component" value="Unassembled WGS sequence"/>
</dbReference>
<evidence type="ECO:0000313" key="3">
    <source>
        <dbReference type="Proteomes" id="UP000532273"/>
    </source>
</evidence>
<feature type="transmembrane region" description="Helical" evidence="1">
    <location>
        <begin position="47"/>
        <end position="66"/>
    </location>
</feature>
<feature type="transmembrane region" description="Helical" evidence="1">
    <location>
        <begin position="124"/>
        <end position="147"/>
    </location>
</feature>
<evidence type="ECO:0000256" key="1">
    <source>
        <dbReference type="SAM" id="Phobius"/>
    </source>
</evidence>
<comment type="caution">
    <text evidence="2">The sequence shown here is derived from an EMBL/GenBank/DDBJ whole genome shotgun (WGS) entry which is preliminary data.</text>
</comment>
<dbReference type="RefSeq" id="WP_183764119.1">
    <property type="nucleotide sequence ID" value="NZ_BMHZ01000001.1"/>
</dbReference>
<gene>
    <name evidence="2" type="ORF">GGQ60_002452</name>
</gene>
<dbReference type="AlphaFoldDB" id="A0A7W6P6Z5"/>